<feature type="compositionally biased region" description="Low complexity" evidence="6">
    <location>
        <begin position="217"/>
        <end position="228"/>
    </location>
</feature>
<feature type="region of interest" description="Disordered" evidence="6">
    <location>
        <begin position="157"/>
        <end position="255"/>
    </location>
</feature>
<keyword evidence="2 5" id="KW-0863">Zinc-finger</keyword>
<name>A0ABM1YGF0_AEDAL</name>
<dbReference type="InterPro" id="IPR042123">
    <property type="entry name" value="Zip3/RNF212-like"/>
</dbReference>
<dbReference type="InterPro" id="IPR017907">
    <property type="entry name" value="Znf_RING_CS"/>
</dbReference>
<evidence type="ECO:0000313" key="8">
    <source>
        <dbReference type="EnsemblMetazoa" id="AALFPA23_008890.P12167"/>
    </source>
</evidence>
<reference evidence="9" key="1">
    <citation type="journal article" date="2015" name="Proc. Natl. Acad. Sci. U.S.A.">
        <title>Genome sequence of the Asian Tiger mosquito, Aedes albopictus, reveals insights into its biology, genetics, and evolution.</title>
        <authorList>
            <person name="Chen X.G."/>
            <person name="Jiang X."/>
            <person name="Gu J."/>
            <person name="Xu M."/>
            <person name="Wu Y."/>
            <person name="Deng Y."/>
            <person name="Zhang C."/>
            <person name="Bonizzoni M."/>
            <person name="Dermauw W."/>
            <person name="Vontas J."/>
            <person name="Armbruster P."/>
            <person name="Huang X."/>
            <person name="Yang Y."/>
            <person name="Zhang H."/>
            <person name="He W."/>
            <person name="Peng H."/>
            <person name="Liu Y."/>
            <person name="Wu K."/>
            <person name="Chen J."/>
            <person name="Lirakis M."/>
            <person name="Topalis P."/>
            <person name="Van Leeuwen T."/>
            <person name="Hall A.B."/>
            <person name="Jiang X."/>
            <person name="Thorpe C."/>
            <person name="Mueller R.L."/>
            <person name="Sun C."/>
            <person name="Waterhouse R.M."/>
            <person name="Yan G."/>
            <person name="Tu Z.J."/>
            <person name="Fang X."/>
            <person name="James A.A."/>
        </authorList>
    </citation>
    <scope>NUCLEOTIDE SEQUENCE [LARGE SCALE GENOMIC DNA]</scope>
    <source>
        <strain evidence="9">Foshan</strain>
    </source>
</reference>
<sequence>MSGHRWIHCNICYHLLTKKERRFFLMSCQHTLCKDCMANSNRGTCCPVCKRQGLQFVEICNTMDKKFKALFDPDVPKTIEQSCKIINFQTKQKQHLIDYLNYMDEKILKAEQMEQKLKKKVYELQQLYQKTRNYRRNKQEALRQQMNLEAAAAEAAAAAAAAEEGESPPLGADHSSHRRNQESNFFEDHAKSSGSNGSRLSTDSRGRRDSFLNLKGSSSSSDSVRSVDFGTTPSSGDRSTGRINESFQHLRLDSE</sequence>
<protein>
    <recommendedName>
        <fullName evidence="7">RING-type domain-containing protein</fullName>
    </recommendedName>
</protein>
<feature type="domain" description="RING-type" evidence="7">
    <location>
        <begin position="9"/>
        <end position="50"/>
    </location>
</feature>
<dbReference type="PANTHER" id="PTHR22663">
    <property type="entry name" value="RING FINGER PROTEIN NARYA-RELATED"/>
    <property type="match status" value="1"/>
</dbReference>
<dbReference type="PROSITE" id="PS50089">
    <property type="entry name" value="ZF_RING_2"/>
    <property type="match status" value="1"/>
</dbReference>
<dbReference type="PROSITE" id="PS00518">
    <property type="entry name" value="ZF_RING_1"/>
    <property type="match status" value="1"/>
</dbReference>
<evidence type="ECO:0000256" key="1">
    <source>
        <dbReference type="ARBA" id="ARBA00022723"/>
    </source>
</evidence>
<proteinExistence type="predicted"/>
<dbReference type="EnsemblMetazoa" id="AALFPA23_008890.R12167">
    <property type="protein sequence ID" value="AALFPA23_008890.P12167"/>
    <property type="gene ID" value="AALFPA23_008890"/>
</dbReference>
<evidence type="ECO:0000313" key="9">
    <source>
        <dbReference type="Proteomes" id="UP000069940"/>
    </source>
</evidence>
<feature type="compositionally biased region" description="Polar residues" evidence="6">
    <location>
        <begin position="229"/>
        <end position="247"/>
    </location>
</feature>
<dbReference type="Gene3D" id="3.30.40.10">
    <property type="entry name" value="Zinc/RING finger domain, C3HC4 (zinc finger)"/>
    <property type="match status" value="1"/>
</dbReference>
<dbReference type="InterPro" id="IPR001841">
    <property type="entry name" value="Znf_RING"/>
</dbReference>
<dbReference type="RefSeq" id="XP_019531994.2">
    <property type="nucleotide sequence ID" value="XM_019676449.3"/>
</dbReference>
<dbReference type="SUPFAM" id="SSF57850">
    <property type="entry name" value="RING/U-box"/>
    <property type="match status" value="1"/>
</dbReference>
<dbReference type="GeneID" id="109403630"/>
<keyword evidence="4" id="KW-0469">Meiosis</keyword>
<dbReference type="InterPro" id="IPR013083">
    <property type="entry name" value="Znf_RING/FYVE/PHD"/>
</dbReference>
<reference evidence="8" key="2">
    <citation type="submission" date="2025-05" db="UniProtKB">
        <authorList>
            <consortium name="EnsemblMetazoa"/>
        </authorList>
    </citation>
    <scope>IDENTIFICATION</scope>
    <source>
        <strain evidence="8">Foshan</strain>
    </source>
</reference>
<evidence type="ECO:0000256" key="3">
    <source>
        <dbReference type="ARBA" id="ARBA00022833"/>
    </source>
</evidence>
<evidence type="ECO:0000256" key="4">
    <source>
        <dbReference type="ARBA" id="ARBA00023254"/>
    </source>
</evidence>
<evidence type="ECO:0000256" key="6">
    <source>
        <dbReference type="SAM" id="MobiDB-lite"/>
    </source>
</evidence>
<evidence type="ECO:0000256" key="2">
    <source>
        <dbReference type="ARBA" id="ARBA00022771"/>
    </source>
</evidence>
<dbReference type="SMART" id="SM00184">
    <property type="entry name" value="RING"/>
    <property type="match status" value="1"/>
</dbReference>
<dbReference type="Pfam" id="PF14634">
    <property type="entry name" value="zf-RING_5"/>
    <property type="match status" value="1"/>
</dbReference>
<evidence type="ECO:0000259" key="7">
    <source>
        <dbReference type="PROSITE" id="PS50089"/>
    </source>
</evidence>
<accession>A0ABM1YGF0</accession>
<dbReference type="PANTHER" id="PTHR22663:SF17">
    <property type="entry name" value="RING FINGER PROTEIN NARYA-RELATED"/>
    <property type="match status" value="1"/>
</dbReference>
<keyword evidence="1" id="KW-0479">Metal-binding</keyword>
<keyword evidence="3" id="KW-0862">Zinc</keyword>
<dbReference type="Proteomes" id="UP000069940">
    <property type="component" value="Unassembled WGS sequence"/>
</dbReference>
<feature type="compositionally biased region" description="Polar residues" evidence="6">
    <location>
        <begin position="192"/>
        <end position="201"/>
    </location>
</feature>
<keyword evidence="9" id="KW-1185">Reference proteome</keyword>
<evidence type="ECO:0000256" key="5">
    <source>
        <dbReference type="PROSITE-ProRule" id="PRU00175"/>
    </source>
</evidence>
<organism evidence="8 9">
    <name type="scientific">Aedes albopictus</name>
    <name type="common">Asian tiger mosquito</name>
    <name type="synonym">Stegomyia albopicta</name>
    <dbReference type="NCBI Taxonomy" id="7160"/>
    <lineage>
        <taxon>Eukaryota</taxon>
        <taxon>Metazoa</taxon>
        <taxon>Ecdysozoa</taxon>
        <taxon>Arthropoda</taxon>
        <taxon>Hexapoda</taxon>
        <taxon>Insecta</taxon>
        <taxon>Pterygota</taxon>
        <taxon>Neoptera</taxon>
        <taxon>Endopterygota</taxon>
        <taxon>Diptera</taxon>
        <taxon>Nematocera</taxon>
        <taxon>Culicoidea</taxon>
        <taxon>Culicidae</taxon>
        <taxon>Culicinae</taxon>
        <taxon>Aedini</taxon>
        <taxon>Aedes</taxon>
        <taxon>Stegomyia</taxon>
    </lineage>
</organism>